<dbReference type="InterPro" id="IPR010994">
    <property type="entry name" value="RuvA_2-like"/>
</dbReference>
<dbReference type="RefSeq" id="WP_111444619.1">
    <property type="nucleotide sequence ID" value="NZ_QKZK01000005.1"/>
</dbReference>
<accession>A0A2W7NFS4</accession>
<dbReference type="OrthoDB" id="9766750at2"/>
<proteinExistence type="predicted"/>
<gene>
    <name evidence="2" type="ORF">LX69_00908</name>
</gene>
<reference evidence="2 3" key="1">
    <citation type="submission" date="2018-06" db="EMBL/GenBank/DDBJ databases">
        <title>Genomic Encyclopedia of Archaeal and Bacterial Type Strains, Phase II (KMG-II): from individual species to whole genera.</title>
        <authorList>
            <person name="Goeker M."/>
        </authorList>
    </citation>
    <scope>NUCLEOTIDE SEQUENCE [LARGE SCALE GENOMIC DNA]</scope>
    <source>
        <strain evidence="2 3">DSM 6779</strain>
    </source>
</reference>
<dbReference type="Proteomes" id="UP000249239">
    <property type="component" value="Unassembled WGS sequence"/>
</dbReference>
<protein>
    <submittedName>
        <fullName evidence="2">Helix-hairpin-helix protein</fullName>
    </submittedName>
</protein>
<dbReference type="SUPFAM" id="SSF47781">
    <property type="entry name" value="RuvA domain 2-like"/>
    <property type="match status" value="1"/>
</dbReference>
<keyword evidence="3" id="KW-1185">Reference proteome</keyword>
<evidence type="ECO:0000313" key="3">
    <source>
        <dbReference type="Proteomes" id="UP000249239"/>
    </source>
</evidence>
<dbReference type="EMBL" id="QKZK01000005">
    <property type="protein sequence ID" value="PZX19241.1"/>
    <property type="molecule type" value="Genomic_DNA"/>
</dbReference>
<feature type="region of interest" description="Disordered" evidence="1">
    <location>
        <begin position="503"/>
        <end position="526"/>
    </location>
</feature>
<dbReference type="AlphaFoldDB" id="A0A2W7NFS4"/>
<evidence type="ECO:0000313" key="2">
    <source>
        <dbReference type="EMBL" id="PZX19241.1"/>
    </source>
</evidence>
<evidence type="ECO:0000256" key="1">
    <source>
        <dbReference type="SAM" id="MobiDB-lite"/>
    </source>
</evidence>
<comment type="caution">
    <text evidence="2">The sequence shown here is derived from an EMBL/GenBank/DDBJ whole genome shotgun (WGS) entry which is preliminary data.</text>
</comment>
<sequence length="681" mass="77881">MTFNKAIFRYFWFSVSIITSTQIIHGQTPAADSRVSEWLETLAEQGIETESSPESETLLQYLTTPMNLNTASKTDLEGFYFLSDKQIENLLFHIHENGAMLSLYELQAVEGMDERTIQLLKSFVTVLPPTDQAVQTKGETYLRCQSVLEQPKGYSTGAYQGTPQKWLGKTKISHGQLQTGLAFEKDAGEPAFNKGIAITDHVAGFIRYEGKTILRQAIVGCYRLSMGQGIAMGTSMSTAFTSDPLTIRRRGQALTGYASGDEINYLQGMAAQLNPCHHLILIPFVSHKTIDGNPGEVSNTITGLSKTGYHRTQTELDRRKNTNEWLGGMSIQYRHEQWRFETGGYHYQLSHTIAPSNILYQQNRFSGDAMQNYWAAYQAIWGKAMLFGEWSLNNTLQTGQSHGITWDIDNKLGLSVRAQHFDNRYHSPYGNAGNRYSEPAGESNATIGVRTMPHRHITIEGWHMLYKSTVPRYQISTPSHGLQTTLRQTWQCNRDFQILLQFKNRSNDKDSNGTHPADAPVTRERQQSYRIQLNYQTGQNWRLSTRIEYCHYHHQTTSEGLLLYQEIQWRHPNNLCQVTLRYAQFNTDDYYSRIYTYEPDVLYGFSIPAFSGKGSRVVLNTRFSPHKNWDLYFRVSRLTDADNTIIGSGHDEIGHPYKHEVKFQLRHTFSRKNKANNTLKM</sequence>
<organism evidence="2 3">
    <name type="scientific">Breznakibacter xylanolyticus</name>
    <dbReference type="NCBI Taxonomy" id="990"/>
    <lineage>
        <taxon>Bacteria</taxon>
        <taxon>Pseudomonadati</taxon>
        <taxon>Bacteroidota</taxon>
        <taxon>Bacteroidia</taxon>
        <taxon>Marinilabiliales</taxon>
        <taxon>Marinilabiliaceae</taxon>
        <taxon>Breznakibacter</taxon>
    </lineage>
</organism>
<name>A0A2W7NFS4_9BACT</name>